<evidence type="ECO:0000259" key="7">
    <source>
        <dbReference type="SMART" id="SM00849"/>
    </source>
</evidence>
<evidence type="ECO:0000256" key="4">
    <source>
        <dbReference type="ARBA" id="ARBA00022989"/>
    </source>
</evidence>
<evidence type="ECO:0000256" key="6">
    <source>
        <dbReference type="SAM" id="Phobius"/>
    </source>
</evidence>
<feature type="transmembrane region" description="Helical" evidence="6">
    <location>
        <begin position="330"/>
        <end position="348"/>
    </location>
</feature>
<dbReference type="AlphaFoldDB" id="A0A3D8PU60"/>
<dbReference type="NCBIfam" id="TIGR00361">
    <property type="entry name" value="ComEC_Rec2"/>
    <property type="match status" value="1"/>
</dbReference>
<comment type="caution">
    <text evidence="8">The sequence shown here is derived from an EMBL/GenBank/DDBJ whole genome shotgun (WGS) entry which is preliminary data.</text>
</comment>
<dbReference type="EMBL" id="PIOC01000014">
    <property type="protein sequence ID" value="RDW19252.1"/>
    <property type="molecule type" value="Genomic_DNA"/>
</dbReference>
<dbReference type="SMART" id="SM00849">
    <property type="entry name" value="Lactamase_B"/>
    <property type="match status" value="1"/>
</dbReference>
<keyword evidence="9" id="KW-1185">Reference proteome</keyword>
<evidence type="ECO:0000256" key="3">
    <source>
        <dbReference type="ARBA" id="ARBA00022692"/>
    </source>
</evidence>
<gene>
    <name evidence="8" type="ORF">CWR48_09415</name>
</gene>
<evidence type="ECO:0000256" key="5">
    <source>
        <dbReference type="ARBA" id="ARBA00023136"/>
    </source>
</evidence>
<dbReference type="PROSITE" id="PS51257">
    <property type="entry name" value="PROKAR_LIPOPROTEIN"/>
    <property type="match status" value="1"/>
</dbReference>
<dbReference type="InterPro" id="IPR001279">
    <property type="entry name" value="Metallo-B-lactamas"/>
</dbReference>
<dbReference type="InterPro" id="IPR052159">
    <property type="entry name" value="Competence_DNA_uptake"/>
</dbReference>
<dbReference type="PANTHER" id="PTHR30619:SF1">
    <property type="entry name" value="RECOMBINATION PROTEIN 2"/>
    <property type="match status" value="1"/>
</dbReference>
<dbReference type="InterPro" id="IPR036866">
    <property type="entry name" value="RibonucZ/Hydroxyglut_hydro"/>
</dbReference>
<dbReference type="InterPro" id="IPR025405">
    <property type="entry name" value="DUF4131"/>
</dbReference>
<evidence type="ECO:0000256" key="1">
    <source>
        <dbReference type="ARBA" id="ARBA00004651"/>
    </source>
</evidence>
<comment type="subcellular location">
    <subcellularLocation>
        <location evidence="1">Cell membrane</location>
        <topology evidence="1">Multi-pass membrane protein</topology>
    </subcellularLocation>
</comment>
<sequence>MRGYWHFIAISGAMACLSIQFSPFYFIGLFLWLGYLYYDGRLRKIPFLLSLTTYLFFLSYLPQLDMQADMEDVNSRTNQQFIGSIKSDMSVTDKKIEFSFHEQRMNTNLLILFFPKPNSKQADFKNELYMLKNGASCMIEGKLELPNASRNPGQFDYQAYLLSKGITHQVIVNSLDAIDCQGSSIIHRFYQLRSDLISFVESRVSVDTSSWLTSLVLGDDSQLPEDTVALFQSWGLSHIIAISGSNIALLLALLYFLLIKLNLVTKEKAQFIVLLFLPVYGILAGGEPSVWRACVMVMLFILINEFKLKFSITDVLSITFIILILVDKYIIYHVGFQLSFIVTFGLLLSRDLLADTNHLLMQTLQMSFVSQMIIIPLQFSYFSMLQPLSIVLNVIIVPYFSIFAIPLMYILLPLSFLPKSFLHIIDSVFVYIHSNVVNFVWWIDGIADYPFIIGAVSILFTIIYFVLFFTFMDRLARQKLRQSFLLSIMLSILICLVAIRPYLSPIGTVTMLDIGQGDAFVIELPYRKGVIMIDAGARFNFDDMQATNTVWKQIIKPYLYSRGINKIDAIFLTHEDIDHAGSVPYMVEDFKIERIIVSDFYQLTGEEMQLFEKQNIRIERVTRNDSVVLQGQPFHVIAPNYNHQSGNENSLVLYTILGGKGWLFTGDTGKQQEKEIIETYPDLTVDVLKVAHHGSNTSSDTEFLQKVNPNTALISVGENNTYGHPTQEVLDSLAAVGSLVLRTDTDGAVQYRFKNNKGTFFTYLP</sequence>
<dbReference type="SUPFAM" id="SSF56281">
    <property type="entry name" value="Metallo-hydrolase/oxidoreductase"/>
    <property type="match status" value="1"/>
</dbReference>
<feature type="domain" description="Metallo-beta-lactamase" evidence="7">
    <location>
        <begin position="516"/>
        <end position="718"/>
    </location>
</feature>
<name>A0A3D8PU60_9BACI</name>
<feature type="transmembrane region" description="Helical" evidence="6">
    <location>
        <begin position="239"/>
        <end position="259"/>
    </location>
</feature>
<feature type="transmembrane region" description="Helical" evidence="6">
    <location>
        <begin position="390"/>
        <end position="412"/>
    </location>
</feature>
<dbReference type="OrthoDB" id="9761531at2"/>
<dbReference type="RefSeq" id="WP_115772984.1">
    <property type="nucleotide sequence ID" value="NZ_PIOC01000014.1"/>
</dbReference>
<dbReference type="PANTHER" id="PTHR30619">
    <property type="entry name" value="DNA INTERNALIZATION/COMPETENCE PROTEIN COMEC/REC2"/>
    <property type="match status" value="1"/>
</dbReference>
<feature type="transmembrane region" description="Helical" evidence="6">
    <location>
        <begin position="306"/>
        <end position="324"/>
    </location>
</feature>
<evidence type="ECO:0000313" key="9">
    <source>
        <dbReference type="Proteomes" id="UP000257143"/>
    </source>
</evidence>
<dbReference type="NCBIfam" id="TIGR00360">
    <property type="entry name" value="ComEC_N-term"/>
    <property type="match status" value="1"/>
</dbReference>
<dbReference type="Gene3D" id="3.60.15.10">
    <property type="entry name" value="Ribonuclease Z/Hydroxyacylglutathione hydrolase-like"/>
    <property type="match status" value="1"/>
</dbReference>
<dbReference type="Proteomes" id="UP000257143">
    <property type="component" value="Unassembled WGS sequence"/>
</dbReference>
<keyword evidence="3 6" id="KW-0812">Transmembrane</keyword>
<accession>A0A3D8PU60</accession>
<dbReference type="Pfam" id="PF00753">
    <property type="entry name" value="Lactamase_B"/>
    <property type="match status" value="1"/>
</dbReference>
<dbReference type="GO" id="GO:0005886">
    <property type="term" value="C:plasma membrane"/>
    <property type="evidence" value="ECO:0007669"/>
    <property type="project" value="UniProtKB-SubCell"/>
</dbReference>
<dbReference type="CDD" id="cd07731">
    <property type="entry name" value="ComA-like_MBL-fold"/>
    <property type="match status" value="1"/>
</dbReference>
<dbReference type="InterPro" id="IPR035681">
    <property type="entry name" value="ComA-like_MBL"/>
</dbReference>
<keyword evidence="4 6" id="KW-1133">Transmembrane helix</keyword>
<dbReference type="GO" id="GO:0030420">
    <property type="term" value="P:establishment of competence for transformation"/>
    <property type="evidence" value="ECO:0007669"/>
    <property type="project" value="InterPro"/>
</dbReference>
<keyword evidence="5 6" id="KW-0472">Membrane</keyword>
<feature type="transmembrane region" description="Helical" evidence="6">
    <location>
        <begin position="360"/>
        <end position="384"/>
    </location>
</feature>
<feature type="transmembrane region" description="Helical" evidence="6">
    <location>
        <begin position="484"/>
        <end position="503"/>
    </location>
</feature>
<evidence type="ECO:0000256" key="2">
    <source>
        <dbReference type="ARBA" id="ARBA00022475"/>
    </source>
</evidence>
<proteinExistence type="predicted"/>
<keyword evidence="2" id="KW-1003">Cell membrane</keyword>
<feature type="transmembrane region" description="Helical" evidence="6">
    <location>
        <begin position="45"/>
        <end position="61"/>
    </location>
</feature>
<dbReference type="Pfam" id="PF13567">
    <property type="entry name" value="DUF4131"/>
    <property type="match status" value="1"/>
</dbReference>
<evidence type="ECO:0000313" key="8">
    <source>
        <dbReference type="EMBL" id="RDW19252.1"/>
    </source>
</evidence>
<feature type="transmembrane region" description="Helical" evidence="6">
    <location>
        <begin position="271"/>
        <end position="294"/>
    </location>
</feature>
<organism evidence="8 9">
    <name type="scientific">Oceanobacillus arenosus</name>
    <dbReference type="NCBI Taxonomy" id="1229153"/>
    <lineage>
        <taxon>Bacteria</taxon>
        <taxon>Bacillati</taxon>
        <taxon>Bacillota</taxon>
        <taxon>Bacilli</taxon>
        <taxon>Bacillales</taxon>
        <taxon>Bacillaceae</taxon>
        <taxon>Oceanobacillus</taxon>
    </lineage>
</organism>
<dbReference type="InterPro" id="IPR004797">
    <property type="entry name" value="Competence_ComEC/Rec2"/>
</dbReference>
<feature type="transmembrane region" description="Helical" evidence="6">
    <location>
        <begin position="7"/>
        <end position="33"/>
    </location>
</feature>
<feature type="transmembrane region" description="Helical" evidence="6">
    <location>
        <begin position="449"/>
        <end position="472"/>
    </location>
</feature>
<dbReference type="Pfam" id="PF03772">
    <property type="entry name" value="Competence"/>
    <property type="match status" value="1"/>
</dbReference>
<reference evidence="9" key="1">
    <citation type="submission" date="2017-11" db="EMBL/GenBank/DDBJ databases">
        <authorList>
            <person name="Zhu W."/>
        </authorList>
    </citation>
    <scope>NUCLEOTIDE SEQUENCE [LARGE SCALE GENOMIC DNA]</scope>
    <source>
        <strain evidence="9">CAU 1183</strain>
    </source>
</reference>
<protein>
    <submittedName>
        <fullName evidence="8">DNA internalization-related competence protein ComEC/Rec2</fullName>
    </submittedName>
</protein>
<dbReference type="InterPro" id="IPR004477">
    <property type="entry name" value="ComEC_N"/>
</dbReference>